<dbReference type="InterPro" id="IPR032675">
    <property type="entry name" value="LRR_dom_sf"/>
</dbReference>
<evidence type="ECO:0000256" key="3">
    <source>
        <dbReference type="ARBA" id="ARBA00022614"/>
    </source>
</evidence>
<proteinExistence type="predicted"/>
<dbReference type="PANTHER" id="PTHR15454">
    <property type="entry name" value="NISCHARIN RELATED"/>
    <property type="match status" value="1"/>
</dbReference>
<dbReference type="GO" id="GO:0005737">
    <property type="term" value="C:cytoplasm"/>
    <property type="evidence" value="ECO:0007669"/>
    <property type="project" value="UniProtKB-SubCell"/>
</dbReference>
<name>A0A922I9I5_DERFA</name>
<evidence type="ECO:0008006" key="7">
    <source>
        <dbReference type="Google" id="ProtNLM"/>
    </source>
</evidence>
<reference evidence="5" key="2">
    <citation type="journal article" date="2022" name="Res Sq">
        <title>Comparative Genomics Reveals Insights into the Divergent Evolution of Astigmatic Mites and Household Pest Adaptations.</title>
        <authorList>
            <person name="Xiong Q."/>
            <person name="Wan A.T.-Y."/>
            <person name="Liu X.-Y."/>
            <person name="Fung C.S.-H."/>
            <person name="Xiao X."/>
            <person name="Malainual N."/>
            <person name="Hou J."/>
            <person name="Wang L."/>
            <person name="Wang M."/>
            <person name="Yang K."/>
            <person name="Cui Y."/>
            <person name="Leung E."/>
            <person name="Nong W."/>
            <person name="Shin S.-K."/>
            <person name="Au S."/>
            <person name="Jeong K.Y."/>
            <person name="Chew F.T."/>
            <person name="Hui J."/>
            <person name="Leung T.F."/>
            <person name="Tungtrongchitr A."/>
            <person name="Zhong N."/>
            <person name="Liu Z."/>
            <person name="Tsui S."/>
        </authorList>
    </citation>
    <scope>NUCLEOTIDE SEQUENCE</scope>
    <source>
        <strain evidence="5">Derf</strain>
        <tissue evidence="5">Whole organism</tissue>
    </source>
</reference>
<accession>A0A922I9I5</accession>
<dbReference type="InterPro" id="IPR001611">
    <property type="entry name" value="Leu-rich_rpt"/>
</dbReference>
<dbReference type="Proteomes" id="UP000790347">
    <property type="component" value="Unassembled WGS sequence"/>
</dbReference>
<keyword evidence="2" id="KW-0963">Cytoplasm</keyword>
<dbReference type="AlphaFoldDB" id="A0A922I9I5"/>
<keyword evidence="3" id="KW-0433">Leucine-rich repeat</keyword>
<dbReference type="PANTHER" id="PTHR15454:SF69">
    <property type="entry name" value="SERINE_THREONINE-PROTEIN KINASE 11-INTERACTING PROTEIN"/>
    <property type="match status" value="1"/>
</dbReference>
<keyword evidence="4" id="KW-0677">Repeat</keyword>
<evidence type="ECO:0000256" key="4">
    <source>
        <dbReference type="ARBA" id="ARBA00022737"/>
    </source>
</evidence>
<dbReference type="SUPFAM" id="SSF52075">
    <property type="entry name" value="Outer arm dynein light chain 1"/>
    <property type="match status" value="1"/>
</dbReference>
<dbReference type="EMBL" id="ASGP02000001">
    <property type="protein sequence ID" value="KAH9527902.1"/>
    <property type="molecule type" value="Genomic_DNA"/>
</dbReference>
<dbReference type="Gene3D" id="3.80.10.10">
    <property type="entry name" value="Ribonuclease Inhibitor"/>
    <property type="match status" value="1"/>
</dbReference>
<evidence type="ECO:0000313" key="5">
    <source>
        <dbReference type="EMBL" id="KAH9527902.1"/>
    </source>
</evidence>
<dbReference type="PROSITE" id="PS51450">
    <property type="entry name" value="LRR"/>
    <property type="match status" value="2"/>
</dbReference>
<organism evidence="5 6">
    <name type="scientific">Dermatophagoides farinae</name>
    <name type="common">American house dust mite</name>
    <dbReference type="NCBI Taxonomy" id="6954"/>
    <lineage>
        <taxon>Eukaryota</taxon>
        <taxon>Metazoa</taxon>
        <taxon>Ecdysozoa</taxon>
        <taxon>Arthropoda</taxon>
        <taxon>Chelicerata</taxon>
        <taxon>Arachnida</taxon>
        <taxon>Acari</taxon>
        <taxon>Acariformes</taxon>
        <taxon>Sarcoptiformes</taxon>
        <taxon>Astigmata</taxon>
        <taxon>Psoroptidia</taxon>
        <taxon>Analgoidea</taxon>
        <taxon>Pyroglyphidae</taxon>
        <taxon>Dermatophagoidinae</taxon>
        <taxon>Dermatophagoides</taxon>
    </lineage>
</organism>
<evidence type="ECO:0000256" key="2">
    <source>
        <dbReference type="ARBA" id="ARBA00022490"/>
    </source>
</evidence>
<evidence type="ECO:0000256" key="1">
    <source>
        <dbReference type="ARBA" id="ARBA00004496"/>
    </source>
</evidence>
<reference evidence="5" key="1">
    <citation type="submission" date="2013-05" db="EMBL/GenBank/DDBJ databases">
        <authorList>
            <person name="Yim A.K.Y."/>
            <person name="Chan T.F."/>
            <person name="Ji K.M."/>
            <person name="Liu X.Y."/>
            <person name="Zhou J.W."/>
            <person name="Li R.Q."/>
            <person name="Yang K.Y."/>
            <person name="Li J."/>
            <person name="Li M."/>
            <person name="Law P.T.W."/>
            <person name="Wu Y.L."/>
            <person name="Cai Z.L."/>
            <person name="Qin H."/>
            <person name="Bao Y."/>
            <person name="Leung R.K.K."/>
            <person name="Ng P.K.S."/>
            <person name="Zou J."/>
            <person name="Zhong X.J."/>
            <person name="Ran P.X."/>
            <person name="Zhong N.S."/>
            <person name="Liu Z.G."/>
            <person name="Tsui S.K.W."/>
        </authorList>
    </citation>
    <scope>NUCLEOTIDE SEQUENCE</scope>
    <source>
        <strain evidence="5">Derf</strain>
        <tissue evidence="5">Whole organism</tissue>
    </source>
</reference>
<sequence>MSSSSSSSSSYLFPHSLAIFSQECRLQAKNLRQGKCQLCIDGLLLLLRVPQKIVNHQQEQDDEIITPSNKCPLASCGDDFILSLARECPCIKIVYPSNKSFRGLIDVSLFESCQALELIRIPFHQLVGTEKLRQNLRSLIWIRGNYESLSESTYSLWQLYRQHESIDSKRDNFKPFRIDELFWDKFGSWPSLTYLCISRSNITVMNASTIPNSIVTLDLRCNRISHFNNLANYSSSGTITKLCLDYNSLRELPKLNSNTLSSLVYLSLRGNLIDSIFGLRNFTSLDYLDVSENSITNTRKFLSEMVYLSSTLKTLWIEKNPICCDHWIKSKCQSVLCRLVRFNGKRVSRNKTSETLQPLPVISNIVDQTIRLSNDYAADQLSNTTNQNANIRKMKRSKPSKERFIVISDDDEDEAIEAFNSLTDVSPIILSSTSVTRNEKRNETAIKNYFFGGYTGSYSSIPNRNESSSKLFEVYVEQEEQLEDDSEKTIVDKPNETIENMAKKSISPEPHQFLNSTSEWASEDTEEENTVFLVEIYQSLSEFESILETPNPDIDYYFIRIRPHDGLIYEKDCTSGKVLQTLDLKVLEKYECLNVNTAIKLYFDTCVVSKKERIYRFLDEKSYKNFVEMFLSKLIDYRKQYQSSFGNKDGGGIDQAKTSGNKKTADAPWFYMCLRCGNRTHRIITDCTKCGSDLIIKDESSAYKDVQLQSLLVDYPQQDTSIRNDSSDLNDNNDLLKLDENFFRYNIDHYLKLHIEIYLYEKIGDESLKSESVEVLFYCYCFDFQQNSFKPALAVLTSNFFFLFDHLAVQQSIPNKEIPLKEPLSLRKNLSSSSFRSTSEEKKHDLICLIFYVPLAPRSKRLSSLHICHLPWPIKNLGYWIEYKLSNSQKKLLAKNKRINRQQPNYLLEFIIFGDDTVGKAFLELLFEFQKICIRNHSKSDLVGNMNGLIKVKNKLIENNDKDDNVDCLKVDFDETCRSLLHHGEPQPSQAFQNDDIKNDRSYRMFFLQSFRFLQNASTSTITASSSSPSSFNNVFTINENIGLIIANDHLIIFEMFCSLPKIASTIKKASSNEQSISKTLKDQCKKDFNDHIEIKTLFKESINNLLPNIYVDKSKSLLVMRFREDDESTATICLPPSLANNKTASLSSSTLTNNNQLIIYEYKLTFLNQQSLIQTCRLICSAWETNFGVALTLSKYRFNDELN</sequence>
<comment type="caution">
    <text evidence="5">The sequence shown here is derived from an EMBL/GenBank/DDBJ whole genome shotgun (WGS) entry which is preliminary data.</text>
</comment>
<evidence type="ECO:0000313" key="6">
    <source>
        <dbReference type="Proteomes" id="UP000790347"/>
    </source>
</evidence>
<comment type="subcellular location">
    <subcellularLocation>
        <location evidence="1">Cytoplasm</location>
    </subcellularLocation>
</comment>
<gene>
    <name evidence="5" type="ORF">DERF_001891</name>
</gene>
<protein>
    <recommendedName>
        <fullName evidence="7">Serine/threonine-protein kinase 11-interacting protein</fullName>
    </recommendedName>
</protein>
<keyword evidence="6" id="KW-1185">Reference proteome</keyword>